<dbReference type="InterPro" id="IPR022029">
    <property type="entry name" value="YoaR-like_PG-bd"/>
</dbReference>
<dbReference type="EMBL" id="VFPS01000008">
    <property type="protein sequence ID" value="TQM90195.1"/>
    <property type="molecule type" value="Genomic_DNA"/>
</dbReference>
<organism evidence="10 11">
    <name type="scientific">Microbacterium lacticum</name>
    <dbReference type="NCBI Taxonomy" id="33885"/>
    <lineage>
        <taxon>Bacteria</taxon>
        <taxon>Bacillati</taxon>
        <taxon>Actinomycetota</taxon>
        <taxon>Actinomycetes</taxon>
        <taxon>Micrococcales</taxon>
        <taxon>Microbacteriaceae</taxon>
        <taxon>Microbacterium</taxon>
    </lineage>
</organism>
<dbReference type="CDD" id="cd16913">
    <property type="entry name" value="YkuD_like"/>
    <property type="match status" value="1"/>
</dbReference>
<comment type="pathway">
    <text evidence="1 6">Cell wall biogenesis; peptidoglycan biosynthesis.</text>
</comment>
<evidence type="ECO:0000256" key="1">
    <source>
        <dbReference type="ARBA" id="ARBA00004752"/>
    </source>
</evidence>
<feature type="compositionally biased region" description="Low complexity" evidence="7">
    <location>
        <begin position="22"/>
        <end position="45"/>
    </location>
</feature>
<dbReference type="Gene3D" id="2.40.440.10">
    <property type="entry name" value="L,D-transpeptidase catalytic domain-like"/>
    <property type="match status" value="1"/>
</dbReference>
<keyword evidence="3 6" id="KW-0133">Cell shape</keyword>
<protein>
    <submittedName>
        <fullName evidence="10">Lipoprotein-anchoring transpeptidase ErfK/SrfK</fullName>
    </submittedName>
</protein>
<feature type="active site" description="Nucleophile" evidence="6">
    <location>
        <position position="470"/>
    </location>
</feature>
<feature type="region of interest" description="Disordered" evidence="7">
    <location>
        <begin position="1"/>
        <end position="46"/>
    </location>
</feature>
<dbReference type="GO" id="GO:0071555">
    <property type="term" value="P:cell wall organization"/>
    <property type="evidence" value="ECO:0007669"/>
    <property type="project" value="UniProtKB-UniRule"/>
</dbReference>
<keyword evidence="5 6" id="KW-0961">Cell wall biogenesis/degradation</keyword>
<dbReference type="PANTHER" id="PTHR30582">
    <property type="entry name" value="L,D-TRANSPEPTIDASE"/>
    <property type="match status" value="1"/>
</dbReference>
<dbReference type="Pfam" id="PF03734">
    <property type="entry name" value="YkuD"/>
    <property type="match status" value="1"/>
</dbReference>
<name>A0A4Y3ULY7_9MICO</name>
<dbReference type="GO" id="GO:0016740">
    <property type="term" value="F:transferase activity"/>
    <property type="evidence" value="ECO:0007669"/>
    <property type="project" value="UniProtKB-KW"/>
</dbReference>
<keyword evidence="11" id="KW-1185">Reference proteome</keyword>
<sequence>MTDVATKPDAEGASDPSSSTLATTTQEPSAPATTAQAPTVQWAPAEPAAKKTRKRLWLWIGVPVALVAAGAVAASLVLIAPGTSVAGVPVGLQTSGAATDAIDQRLAQATLTLGDGGPTVTGADLGATVDAQALADSAFGDRPMWNLTQWFGEPIDAPITLDEEKATAALREALPSAYTEPTAATVAFNGTSFVVTPAVAGTGIDLDSITRQLHDAFASGAQASTVTVDETSVEPVADTAAAQKAADGANAMLANVGFYVGDERTVPVDAATAAGWLTVTSDASGAFTVTADPAKIQPTVDALAAAVNRPPVNGAVITDAEGTVLETTTPGADGRTLGDVSTAASDFAKQLGQGNGVYELPVQVTPPAMATSARMIEVDLGDQMLYMKENGAVVDSWPISSGVAESPTTTGHFTVQSHYDVQTMTSSSATDDYWNYDVPNVQWIMYYYGGEALHGVYWHNDFGNPRSHGCVGMPNWRAKQIYDWMPNGGDVWIHE</sequence>
<dbReference type="SUPFAM" id="SSF141523">
    <property type="entry name" value="L,D-transpeptidase catalytic domain-like"/>
    <property type="match status" value="1"/>
</dbReference>
<dbReference type="InterPro" id="IPR005490">
    <property type="entry name" value="LD_TPept_cat_dom"/>
</dbReference>
<dbReference type="GO" id="GO:0008360">
    <property type="term" value="P:regulation of cell shape"/>
    <property type="evidence" value="ECO:0007669"/>
    <property type="project" value="UniProtKB-UniRule"/>
</dbReference>
<gene>
    <name evidence="10" type="ORF">FHX68_2997</name>
</gene>
<feature type="domain" description="L,D-TPase catalytic" evidence="9">
    <location>
        <begin position="374"/>
        <end position="494"/>
    </location>
</feature>
<proteinExistence type="predicted"/>
<feature type="compositionally biased region" description="Basic and acidic residues" evidence="7">
    <location>
        <begin position="1"/>
        <end position="10"/>
    </location>
</feature>
<dbReference type="PROSITE" id="PS52029">
    <property type="entry name" value="LD_TPASE"/>
    <property type="match status" value="1"/>
</dbReference>
<evidence type="ECO:0000313" key="11">
    <source>
        <dbReference type="Proteomes" id="UP000319804"/>
    </source>
</evidence>
<dbReference type="GO" id="GO:0018104">
    <property type="term" value="P:peptidoglycan-protein cross-linking"/>
    <property type="evidence" value="ECO:0007669"/>
    <property type="project" value="TreeGrafter"/>
</dbReference>
<dbReference type="Pfam" id="PF12229">
    <property type="entry name" value="PG_binding_4"/>
    <property type="match status" value="1"/>
</dbReference>
<dbReference type="GO" id="GO:0005576">
    <property type="term" value="C:extracellular region"/>
    <property type="evidence" value="ECO:0007669"/>
    <property type="project" value="TreeGrafter"/>
</dbReference>
<evidence type="ECO:0000256" key="7">
    <source>
        <dbReference type="SAM" id="MobiDB-lite"/>
    </source>
</evidence>
<evidence type="ECO:0000256" key="8">
    <source>
        <dbReference type="SAM" id="Phobius"/>
    </source>
</evidence>
<keyword evidence="4 6" id="KW-0573">Peptidoglycan synthesis</keyword>
<evidence type="ECO:0000256" key="4">
    <source>
        <dbReference type="ARBA" id="ARBA00022984"/>
    </source>
</evidence>
<comment type="caution">
    <text evidence="10">The sequence shown here is derived from an EMBL/GenBank/DDBJ whole genome shotgun (WGS) entry which is preliminary data.</text>
</comment>
<accession>A0A4Y3ULY7</accession>
<dbReference type="AlphaFoldDB" id="A0A4Y3ULY7"/>
<dbReference type="PANTHER" id="PTHR30582:SF2">
    <property type="entry name" value="L,D-TRANSPEPTIDASE YCIB-RELATED"/>
    <property type="match status" value="1"/>
</dbReference>
<evidence type="ECO:0000256" key="6">
    <source>
        <dbReference type="PROSITE-ProRule" id="PRU01373"/>
    </source>
</evidence>
<dbReference type="RefSeq" id="WP_141378864.1">
    <property type="nucleotide sequence ID" value="NZ_BJNA01000002.1"/>
</dbReference>
<keyword evidence="8" id="KW-0472">Membrane</keyword>
<dbReference type="UniPathway" id="UPA00219"/>
<evidence type="ECO:0000256" key="2">
    <source>
        <dbReference type="ARBA" id="ARBA00022679"/>
    </source>
</evidence>
<dbReference type="OrthoDB" id="3176960at2"/>
<reference evidence="10 11" key="1">
    <citation type="submission" date="2019-06" db="EMBL/GenBank/DDBJ databases">
        <title>Sequencing the genomes of 1000 actinobacteria strains.</title>
        <authorList>
            <person name="Klenk H.-P."/>
        </authorList>
    </citation>
    <scope>NUCLEOTIDE SEQUENCE [LARGE SCALE GENOMIC DNA]</scope>
    <source>
        <strain evidence="10 11">DSM 20427</strain>
    </source>
</reference>
<keyword evidence="10" id="KW-0449">Lipoprotein</keyword>
<feature type="transmembrane region" description="Helical" evidence="8">
    <location>
        <begin position="56"/>
        <end position="80"/>
    </location>
</feature>
<dbReference type="GO" id="GO:0071972">
    <property type="term" value="F:peptidoglycan L,D-transpeptidase activity"/>
    <property type="evidence" value="ECO:0007669"/>
    <property type="project" value="TreeGrafter"/>
</dbReference>
<evidence type="ECO:0000259" key="9">
    <source>
        <dbReference type="PROSITE" id="PS52029"/>
    </source>
</evidence>
<dbReference type="InterPro" id="IPR038063">
    <property type="entry name" value="Transpep_catalytic_dom"/>
</dbReference>
<feature type="active site" description="Proton donor/acceptor" evidence="6">
    <location>
        <position position="454"/>
    </location>
</feature>
<keyword evidence="8" id="KW-0812">Transmembrane</keyword>
<dbReference type="Proteomes" id="UP000319804">
    <property type="component" value="Unassembled WGS sequence"/>
</dbReference>
<evidence type="ECO:0000256" key="3">
    <source>
        <dbReference type="ARBA" id="ARBA00022960"/>
    </source>
</evidence>
<keyword evidence="2" id="KW-0808">Transferase</keyword>
<dbReference type="InterPro" id="IPR050979">
    <property type="entry name" value="LD-transpeptidase"/>
</dbReference>
<evidence type="ECO:0000256" key="5">
    <source>
        <dbReference type="ARBA" id="ARBA00023316"/>
    </source>
</evidence>
<keyword evidence="8" id="KW-1133">Transmembrane helix</keyword>
<evidence type="ECO:0000313" key="10">
    <source>
        <dbReference type="EMBL" id="TQM90195.1"/>
    </source>
</evidence>